<reference evidence="2 3" key="1">
    <citation type="submission" date="2020-08" db="EMBL/GenBank/DDBJ databases">
        <title>Genomic Encyclopedia of Type Strains, Phase IV (KMG-IV): sequencing the most valuable type-strain genomes for metagenomic binning, comparative biology and taxonomic classification.</title>
        <authorList>
            <person name="Goeker M."/>
        </authorList>
    </citation>
    <scope>NUCLEOTIDE SEQUENCE [LARGE SCALE GENOMIC DNA]</scope>
    <source>
        <strain evidence="2 3">DSM 29853</strain>
    </source>
</reference>
<sequence>MRDPVALEFRRQIARLEAAERRMAMMVITGKVEIVDAGKRRLRLNLGKSANGKDVLSPWIRWQESGVGALSIHSEPAKGEQMIMLSASGTVGAGSIAMPATFDKDHSAPSSESDRTVIKREGGRIVVAAPDIDLIGNIHFRDGDVDHDDVDIGKTHRHTGVESGAGLTGQPQN</sequence>
<proteinExistence type="predicted"/>
<comment type="caution">
    <text evidence="2">The sequence shown here is derived from an EMBL/GenBank/DDBJ whole genome shotgun (WGS) entry which is preliminary data.</text>
</comment>
<dbReference type="InterPro" id="IPR037026">
    <property type="entry name" value="Vgr_OB-fold_dom_sf"/>
</dbReference>
<evidence type="ECO:0008006" key="4">
    <source>
        <dbReference type="Google" id="ProtNLM"/>
    </source>
</evidence>
<dbReference type="InterPro" id="IPR044033">
    <property type="entry name" value="GpV-like_apex"/>
</dbReference>
<keyword evidence="3" id="KW-1185">Reference proteome</keyword>
<accession>A0A7W6J7K6</accession>
<evidence type="ECO:0000313" key="2">
    <source>
        <dbReference type="EMBL" id="MBB4066274.1"/>
    </source>
</evidence>
<feature type="region of interest" description="Disordered" evidence="1">
    <location>
        <begin position="149"/>
        <end position="173"/>
    </location>
</feature>
<dbReference type="EMBL" id="JACIEZ010000008">
    <property type="protein sequence ID" value="MBB4066274.1"/>
    <property type="molecule type" value="Genomic_DNA"/>
</dbReference>
<dbReference type="Proteomes" id="UP000528286">
    <property type="component" value="Unassembled WGS sequence"/>
</dbReference>
<evidence type="ECO:0000256" key="1">
    <source>
        <dbReference type="SAM" id="MobiDB-lite"/>
    </source>
</evidence>
<gene>
    <name evidence="2" type="ORF">GGR23_003489</name>
</gene>
<protein>
    <recommendedName>
        <fullName evidence="4">Phage baseplate assembly protein V</fullName>
    </recommendedName>
</protein>
<dbReference type="AlphaFoldDB" id="A0A7W6J7K6"/>
<dbReference type="Pfam" id="PF18946">
    <property type="entry name" value="Apex"/>
    <property type="match status" value="1"/>
</dbReference>
<organism evidence="2 3">
    <name type="scientific">Gellertiella hungarica</name>
    <dbReference type="NCBI Taxonomy" id="1572859"/>
    <lineage>
        <taxon>Bacteria</taxon>
        <taxon>Pseudomonadati</taxon>
        <taxon>Pseudomonadota</taxon>
        <taxon>Alphaproteobacteria</taxon>
        <taxon>Hyphomicrobiales</taxon>
        <taxon>Rhizobiaceae</taxon>
        <taxon>Gellertiella</taxon>
    </lineage>
</organism>
<dbReference type="RefSeq" id="WP_183367565.1">
    <property type="nucleotide sequence ID" value="NZ_JACIEZ010000008.1"/>
</dbReference>
<name>A0A7W6J7K6_9HYPH</name>
<dbReference type="Gene3D" id="2.40.50.230">
    <property type="entry name" value="Gp5 N-terminal domain"/>
    <property type="match status" value="1"/>
</dbReference>
<evidence type="ECO:0000313" key="3">
    <source>
        <dbReference type="Proteomes" id="UP000528286"/>
    </source>
</evidence>